<feature type="region of interest" description="Disordered" evidence="1">
    <location>
        <begin position="139"/>
        <end position="190"/>
    </location>
</feature>
<evidence type="ECO:0000313" key="3">
    <source>
        <dbReference type="EMBL" id="GAX75002.1"/>
    </source>
</evidence>
<feature type="compositionally biased region" description="Basic and acidic residues" evidence="1">
    <location>
        <begin position="144"/>
        <end position="154"/>
    </location>
</feature>
<comment type="caution">
    <text evidence="3">The sequence shown here is derived from an EMBL/GenBank/DDBJ whole genome shotgun (WGS) entry which is preliminary data.</text>
</comment>
<protein>
    <recommendedName>
        <fullName evidence="2">SET domain-containing protein</fullName>
    </recommendedName>
</protein>
<dbReference type="Gene3D" id="2.170.270.10">
    <property type="entry name" value="SET domain"/>
    <property type="match status" value="1"/>
</dbReference>
<dbReference type="STRING" id="1157962.A0A250WWK8"/>
<dbReference type="InterPro" id="IPR001214">
    <property type="entry name" value="SET_dom"/>
</dbReference>
<dbReference type="PANTHER" id="PTHR47643">
    <property type="entry name" value="TPR DOMAIN PROTEIN (AFU_ORTHOLOGUE AFUA_5G12710)"/>
    <property type="match status" value="1"/>
</dbReference>
<feature type="compositionally biased region" description="Low complexity" evidence="1">
    <location>
        <begin position="161"/>
        <end position="182"/>
    </location>
</feature>
<evidence type="ECO:0000313" key="4">
    <source>
        <dbReference type="Proteomes" id="UP000232323"/>
    </source>
</evidence>
<dbReference type="Pfam" id="PF00856">
    <property type="entry name" value="SET"/>
    <property type="match status" value="1"/>
</dbReference>
<dbReference type="InterPro" id="IPR053209">
    <property type="entry name" value="Gramillin-biosynth_MTr"/>
</dbReference>
<name>A0A250WWK8_9CHLO</name>
<feature type="compositionally biased region" description="Polar residues" evidence="1">
    <location>
        <begin position="472"/>
        <end position="481"/>
    </location>
</feature>
<dbReference type="EMBL" id="BEGY01000010">
    <property type="protein sequence ID" value="GAX75002.1"/>
    <property type="molecule type" value="Genomic_DNA"/>
</dbReference>
<feature type="domain" description="SET" evidence="2">
    <location>
        <begin position="65"/>
        <end position="313"/>
    </location>
</feature>
<organism evidence="3 4">
    <name type="scientific">Chlamydomonas eustigma</name>
    <dbReference type="NCBI Taxonomy" id="1157962"/>
    <lineage>
        <taxon>Eukaryota</taxon>
        <taxon>Viridiplantae</taxon>
        <taxon>Chlorophyta</taxon>
        <taxon>core chlorophytes</taxon>
        <taxon>Chlorophyceae</taxon>
        <taxon>CS clade</taxon>
        <taxon>Chlamydomonadales</taxon>
        <taxon>Chlamydomonadaceae</taxon>
        <taxon>Chlamydomonas</taxon>
    </lineage>
</organism>
<dbReference type="OrthoDB" id="533036at2759"/>
<sequence>MYSLNSSKILTLPSSTPTFHGKHIWFERLNRAFTVLRATDAQDPQTLTYDHWYSPTCPPLKRYVGRVEVKVLEGKGRGVVATQDLAQGDLIMVSEPLAILRDPDGQRPDGEALVDAILEQGTHKNRWFEEFLYDGTPKSTKSIPDFREGSDHYAESPGPADTSTTSSSEQSSDVDPSSVPETVTKKSGVQSVLKRLSKQGKSGAGFGVKTSTIKIKSGTSSGGDDVMKGVDRATAKRVAKIVKFNCFGDAHDDRAAASCRQETATSHIGVWPEMSMLNHSCAPNAINYVLGNSIVIRAAGSIKAGDEVTISYLGRPQLVPVEMRIETLREDYGFTCECERCTAELVHMDKVQGHYEELYSRVAEDLGPLFNRALKSKDVEGIMAVRDELRNATSNLFSSFRKSFLQPQTRLFYTASMYDVLELHMECEDAFMAISKEQHGTMASLHSDKALSHAVVEEISGEASVGNRHAGSKTQETRTSTSTAPVLSDLAIVQEETTATAIIDHALMQALKSIQEVSPGSDLHVILASKYFKRMQLESQGGNDDHSTFLQDLKRKRMDASLDLAIQAHLCRYGSTSTEMSMKLINLNNRLYENVDAVEGACVLPH</sequence>
<evidence type="ECO:0000259" key="2">
    <source>
        <dbReference type="PROSITE" id="PS50280"/>
    </source>
</evidence>
<reference evidence="3 4" key="1">
    <citation type="submission" date="2017-08" db="EMBL/GenBank/DDBJ databases">
        <title>Acidophilic green algal genome provides insights into adaptation to an acidic environment.</title>
        <authorList>
            <person name="Hirooka S."/>
            <person name="Hirose Y."/>
            <person name="Kanesaki Y."/>
            <person name="Higuchi S."/>
            <person name="Fujiwara T."/>
            <person name="Onuma R."/>
            <person name="Era A."/>
            <person name="Ohbayashi R."/>
            <person name="Uzuka A."/>
            <person name="Nozaki H."/>
            <person name="Yoshikawa H."/>
            <person name="Miyagishima S.Y."/>
        </authorList>
    </citation>
    <scope>NUCLEOTIDE SEQUENCE [LARGE SCALE GENOMIC DNA]</scope>
    <source>
        <strain evidence="3 4">NIES-2499</strain>
    </source>
</reference>
<evidence type="ECO:0000256" key="1">
    <source>
        <dbReference type="SAM" id="MobiDB-lite"/>
    </source>
</evidence>
<gene>
    <name evidence="3" type="ORF">CEUSTIGMA_g2448.t1</name>
</gene>
<accession>A0A250WWK8</accession>
<feature type="region of interest" description="Disordered" evidence="1">
    <location>
        <begin position="462"/>
        <end position="481"/>
    </location>
</feature>
<dbReference type="Proteomes" id="UP000232323">
    <property type="component" value="Unassembled WGS sequence"/>
</dbReference>
<proteinExistence type="predicted"/>
<dbReference type="AlphaFoldDB" id="A0A250WWK8"/>
<dbReference type="SUPFAM" id="SSF82199">
    <property type="entry name" value="SET domain"/>
    <property type="match status" value="1"/>
</dbReference>
<dbReference type="InterPro" id="IPR046341">
    <property type="entry name" value="SET_dom_sf"/>
</dbReference>
<dbReference type="PANTHER" id="PTHR47643:SF2">
    <property type="entry name" value="TPR DOMAIN PROTEIN (AFU_ORTHOLOGUE AFUA_5G12710)"/>
    <property type="match status" value="1"/>
</dbReference>
<dbReference type="SMART" id="SM00317">
    <property type="entry name" value="SET"/>
    <property type="match status" value="1"/>
</dbReference>
<dbReference type="PROSITE" id="PS50280">
    <property type="entry name" value="SET"/>
    <property type="match status" value="1"/>
</dbReference>
<dbReference type="CDD" id="cd20071">
    <property type="entry name" value="SET_SMYD"/>
    <property type="match status" value="1"/>
</dbReference>
<keyword evidence="4" id="KW-1185">Reference proteome</keyword>